<comment type="caution">
    <text evidence="2">The sequence shown here is derived from an EMBL/GenBank/DDBJ whole genome shotgun (WGS) entry which is preliminary data.</text>
</comment>
<accession>A0A9D4K1S8</accession>
<protein>
    <submittedName>
        <fullName evidence="2">Uncharacterized protein</fullName>
    </submittedName>
</protein>
<gene>
    <name evidence="2" type="ORF">DPMN_131120</name>
</gene>
<name>A0A9D4K1S8_DREPO</name>
<evidence type="ECO:0000313" key="2">
    <source>
        <dbReference type="EMBL" id="KAH3829132.1"/>
    </source>
</evidence>
<dbReference type="EMBL" id="JAIWYP010000005">
    <property type="protein sequence ID" value="KAH3829132.1"/>
    <property type="molecule type" value="Genomic_DNA"/>
</dbReference>
<evidence type="ECO:0000256" key="1">
    <source>
        <dbReference type="SAM" id="MobiDB-lite"/>
    </source>
</evidence>
<reference evidence="2" key="2">
    <citation type="submission" date="2020-11" db="EMBL/GenBank/DDBJ databases">
        <authorList>
            <person name="McCartney M.A."/>
            <person name="Auch B."/>
            <person name="Kono T."/>
            <person name="Mallez S."/>
            <person name="Becker A."/>
            <person name="Gohl D.M."/>
            <person name="Silverstein K.A.T."/>
            <person name="Koren S."/>
            <person name="Bechman K.B."/>
            <person name="Herman A."/>
            <person name="Abrahante J.E."/>
            <person name="Garbe J."/>
        </authorList>
    </citation>
    <scope>NUCLEOTIDE SEQUENCE</scope>
    <source>
        <strain evidence="2">Duluth1</strain>
        <tissue evidence="2">Whole animal</tissue>
    </source>
</reference>
<reference evidence="2" key="1">
    <citation type="journal article" date="2019" name="bioRxiv">
        <title>The Genome of the Zebra Mussel, Dreissena polymorpha: A Resource for Invasive Species Research.</title>
        <authorList>
            <person name="McCartney M.A."/>
            <person name="Auch B."/>
            <person name="Kono T."/>
            <person name="Mallez S."/>
            <person name="Zhang Y."/>
            <person name="Obille A."/>
            <person name="Becker A."/>
            <person name="Abrahante J.E."/>
            <person name="Garbe J."/>
            <person name="Badalamenti J.P."/>
            <person name="Herman A."/>
            <person name="Mangelson H."/>
            <person name="Liachko I."/>
            <person name="Sullivan S."/>
            <person name="Sone E.D."/>
            <person name="Koren S."/>
            <person name="Silverstein K.A.T."/>
            <person name="Beckman K.B."/>
            <person name="Gohl D.M."/>
        </authorList>
    </citation>
    <scope>NUCLEOTIDE SEQUENCE</scope>
    <source>
        <strain evidence="2">Duluth1</strain>
        <tissue evidence="2">Whole animal</tissue>
    </source>
</reference>
<sequence>MLEIDIKLRTLRMVRSEKEGGLQSSSVVTIPRSELRFTHQAEPNSERTCTAKFTEQQPDVK</sequence>
<dbReference type="AlphaFoldDB" id="A0A9D4K1S8"/>
<feature type="region of interest" description="Disordered" evidence="1">
    <location>
        <begin position="40"/>
        <end position="61"/>
    </location>
</feature>
<dbReference type="Proteomes" id="UP000828390">
    <property type="component" value="Unassembled WGS sequence"/>
</dbReference>
<evidence type="ECO:0000313" key="3">
    <source>
        <dbReference type="Proteomes" id="UP000828390"/>
    </source>
</evidence>
<feature type="compositionally biased region" description="Polar residues" evidence="1">
    <location>
        <begin position="41"/>
        <end position="61"/>
    </location>
</feature>
<keyword evidence="3" id="KW-1185">Reference proteome</keyword>
<proteinExistence type="predicted"/>
<organism evidence="2 3">
    <name type="scientific">Dreissena polymorpha</name>
    <name type="common">Zebra mussel</name>
    <name type="synonym">Mytilus polymorpha</name>
    <dbReference type="NCBI Taxonomy" id="45954"/>
    <lineage>
        <taxon>Eukaryota</taxon>
        <taxon>Metazoa</taxon>
        <taxon>Spiralia</taxon>
        <taxon>Lophotrochozoa</taxon>
        <taxon>Mollusca</taxon>
        <taxon>Bivalvia</taxon>
        <taxon>Autobranchia</taxon>
        <taxon>Heteroconchia</taxon>
        <taxon>Euheterodonta</taxon>
        <taxon>Imparidentia</taxon>
        <taxon>Neoheterodontei</taxon>
        <taxon>Myida</taxon>
        <taxon>Dreissenoidea</taxon>
        <taxon>Dreissenidae</taxon>
        <taxon>Dreissena</taxon>
    </lineage>
</organism>